<evidence type="ECO:0000313" key="2">
    <source>
        <dbReference type="Proteomes" id="UP000825935"/>
    </source>
</evidence>
<dbReference type="Proteomes" id="UP000825935">
    <property type="component" value="Chromosome 13"/>
</dbReference>
<reference evidence="1" key="1">
    <citation type="submission" date="2021-08" db="EMBL/GenBank/DDBJ databases">
        <title>WGS assembly of Ceratopteris richardii.</title>
        <authorList>
            <person name="Marchant D.B."/>
            <person name="Chen G."/>
            <person name="Jenkins J."/>
            <person name="Shu S."/>
            <person name="Leebens-Mack J."/>
            <person name="Grimwood J."/>
            <person name="Schmutz J."/>
            <person name="Soltis P."/>
            <person name="Soltis D."/>
            <person name="Chen Z.-H."/>
        </authorList>
    </citation>
    <scope>NUCLEOTIDE SEQUENCE</scope>
    <source>
        <strain evidence="1">Whitten #5841</strain>
        <tissue evidence="1">Leaf</tissue>
    </source>
</reference>
<dbReference type="EMBL" id="CM035418">
    <property type="protein sequence ID" value="KAH7420860.1"/>
    <property type="molecule type" value="Genomic_DNA"/>
</dbReference>
<keyword evidence="2" id="KW-1185">Reference proteome</keyword>
<organism evidence="1 2">
    <name type="scientific">Ceratopteris richardii</name>
    <name type="common">Triangle waterfern</name>
    <dbReference type="NCBI Taxonomy" id="49495"/>
    <lineage>
        <taxon>Eukaryota</taxon>
        <taxon>Viridiplantae</taxon>
        <taxon>Streptophyta</taxon>
        <taxon>Embryophyta</taxon>
        <taxon>Tracheophyta</taxon>
        <taxon>Polypodiopsida</taxon>
        <taxon>Polypodiidae</taxon>
        <taxon>Polypodiales</taxon>
        <taxon>Pteridineae</taxon>
        <taxon>Pteridaceae</taxon>
        <taxon>Parkerioideae</taxon>
        <taxon>Ceratopteris</taxon>
    </lineage>
</organism>
<sequence length="70" mass="8122">MIPGECLYLPKYSDSKCKLIIKDHVQLINCTLVTLSVAKFSLDLSSYMKSLLSKKITIYWIKCCYPRSRE</sequence>
<gene>
    <name evidence="1" type="ORF">KP509_13G026200</name>
</gene>
<proteinExistence type="predicted"/>
<accession>A0A8T2TE83</accession>
<protein>
    <submittedName>
        <fullName evidence="1">Uncharacterized protein</fullName>
    </submittedName>
</protein>
<name>A0A8T2TE83_CERRI</name>
<comment type="caution">
    <text evidence="1">The sequence shown here is derived from an EMBL/GenBank/DDBJ whole genome shotgun (WGS) entry which is preliminary data.</text>
</comment>
<dbReference type="AlphaFoldDB" id="A0A8T2TE83"/>
<evidence type="ECO:0000313" key="1">
    <source>
        <dbReference type="EMBL" id="KAH7420860.1"/>
    </source>
</evidence>